<feature type="compositionally biased region" description="Basic and acidic residues" evidence="1">
    <location>
        <begin position="321"/>
        <end position="344"/>
    </location>
</feature>
<feature type="compositionally biased region" description="Basic and acidic residues" evidence="1">
    <location>
        <begin position="256"/>
        <end position="272"/>
    </location>
</feature>
<dbReference type="Proteomes" id="UP000038045">
    <property type="component" value="Unplaced"/>
</dbReference>
<feature type="compositionally biased region" description="Basic and acidic residues" evidence="1">
    <location>
        <begin position="55"/>
        <end position="78"/>
    </location>
</feature>
<feature type="region of interest" description="Disordered" evidence="1">
    <location>
        <begin position="312"/>
        <end position="353"/>
    </location>
</feature>
<feature type="compositionally biased region" description="Basic and acidic residues" evidence="1">
    <location>
        <begin position="38"/>
        <end position="47"/>
    </location>
</feature>
<feature type="region of interest" description="Disordered" evidence="1">
    <location>
        <begin position="167"/>
        <end position="205"/>
    </location>
</feature>
<evidence type="ECO:0000313" key="3">
    <source>
        <dbReference type="WBParaSite" id="PTRK_0001016100.1"/>
    </source>
</evidence>
<evidence type="ECO:0000256" key="1">
    <source>
        <dbReference type="SAM" id="MobiDB-lite"/>
    </source>
</evidence>
<dbReference type="WBParaSite" id="PTRK_0001016100.1">
    <property type="protein sequence ID" value="PTRK_0001016100.1"/>
    <property type="gene ID" value="PTRK_0001016100"/>
</dbReference>
<proteinExistence type="predicted"/>
<feature type="region of interest" description="Disordered" evidence="1">
    <location>
        <begin position="13"/>
        <end position="78"/>
    </location>
</feature>
<organism evidence="2 3">
    <name type="scientific">Parastrongyloides trichosuri</name>
    <name type="common">Possum-specific nematode worm</name>
    <dbReference type="NCBI Taxonomy" id="131310"/>
    <lineage>
        <taxon>Eukaryota</taxon>
        <taxon>Metazoa</taxon>
        <taxon>Ecdysozoa</taxon>
        <taxon>Nematoda</taxon>
        <taxon>Chromadorea</taxon>
        <taxon>Rhabditida</taxon>
        <taxon>Tylenchina</taxon>
        <taxon>Panagrolaimomorpha</taxon>
        <taxon>Strongyloidoidea</taxon>
        <taxon>Strongyloididae</taxon>
        <taxon>Parastrongyloides</taxon>
    </lineage>
</organism>
<keyword evidence="2" id="KW-1185">Reference proteome</keyword>
<accession>A0A0N4ZNP8</accession>
<dbReference type="AlphaFoldDB" id="A0A0N4ZNP8"/>
<sequence>MVCLSINNCGSSKTKVGKSLKGKKRNNCSLRESRRRKSSVDQARRGISDMVDNVSLDKPKSKEIIHNEKEEKKHSSNEDRLHHKWINVPTVLKDSELMLFEQYEKKLTHSVKGEEDDINTSDKFTTNPEIKAKEVKKVSIKKDPHIEKLPTKANGPKEKFNSLKKLFSSKNMKESSKKTAPIQKVVTKKVEKKSAKVSKPKHIKGGTLPLISDIKSLMKSDSEPTVKSKLVQGIEKENIIPVKTVPQAKSAYIPSKKKEDKQPEKAPLDDKKPIKKSNTLQEEERYINLVQLSPDFSMSSNQDFEEALLDKTQLSKSQKSLRTEDKIEHDSFKETLHEDEKYESLAEIQNTRL</sequence>
<evidence type="ECO:0000313" key="2">
    <source>
        <dbReference type="Proteomes" id="UP000038045"/>
    </source>
</evidence>
<feature type="compositionally biased region" description="Basic residues" evidence="1">
    <location>
        <begin position="15"/>
        <end position="26"/>
    </location>
</feature>
<protein>
    <submittedName>
        <fullName evidence="3">Uncharacterized protein</fullName>
    </submittedName>
</protein>
<feature type="region of interest" description="Disordered" evidence="1">
    <location>
        <begin position="245"/>
        <end position="280"/>
    </location>
</feature>
<name>A0A0N4ZNP8_PARTI</name>
<feature type="compositionally biased region" description="Basic residues" evidence="1">
    <location>
        <begin position="195"/>
        <end position="204"/>
    </location>
</feature>
<reference evidence="3" key="1">
    <citation type="submission" date="2017-02" db="UniProtKB">
        <authorList>
            <consortium name="WormBaseParasite"/>
        </authorList>
    </citation>
    <scope>IDENTIFICATION</scope>
</reference>